<dbReference type="PANTHER" id="PTHR22916:SF3">
    <property type="entry name" value="UDP-GLCNAC:BETAGAL BETA-1,3-N-ACETYLGLUCOSAMINYLTRANSFERASE-LIKE PROTEIN 1"/>
    <property type="match status" value="1"/>
</dbReference>
<sequence>MFTEVIKVSVCITTYNQENYIAEALESVVNQKTLFPFEVIVHDDASTDRTPKIIEEFAKRYPSLFITIIQEQNQVSQGVNIDKDFILPRCRGKYLAFLEGDDYWLDQYKLQKQYDAMERQPNSSICVHRVELIDESGRHPNKYLPSKKKINQECLISGTEYLQYQEYLFQTGSYFFKTRYMREFSENETTLAEHFNGDDCILRWAIQKGTILFLNETMSVYRKNVPNGWSTNYAKHSSEERIDYLKRTIKAELLFNQESHFRYRSVIESRILSTILIANSYNHQETNRLLQNYQEIVDSFSKRPPKNQFEKQVLFNYKLYQFSPRLHKIMRRLNHFYQKLLAD</sequence>
<reference evidence="2 3" key="1">
    <citation type="submission" date="2013-02" db="EMBL/GenBank/DDBJ databases">
        <title>The Genome Sequence of Enterococcus pallens BAA-351.</title>
        <authorList>
            <consortium name="The Broad Institute Genome Sequencing Platform"/>
            <consortium name="The Broad Institute Genome Sequencing Center for Infectious Disease"/>
            <person name="Earl A.M."/>
            <person name="Gilmore M.S."/>
            <person name="Lebreton F."/>
            <person name="Walker B."/>
            <person name="Young S.K."/>
            <person name="Zeng Q."/>
            <person name="Gargeya S."/>
            <person name="Fitzgerald M."/>
            <person name="Haas B."/>
            <person name="Abouelleil A."/>
            <person name="Alvarado L."/>
            <person name="Arachchi H.M."/>
            <person name="Berlin A.M."/>
            <person name="Chapman S.B."/>
            <person name="Dewar J."/>
            <person name="Goldberg J."/>
            <person name="Griggs A."/>
            <person name="Gujja S."/>
            <person name="Hansen M."/>
            <person name="Howarth C."/>
            <person name="Imamovic A."/>
            <person name="Larimer J."/>
            <person name="McCowan C."/>
            <person name="Murphy C."/>
            <person name="Neiman D."/>
            <person name="Pearson M."/>
            <person name="Priest M."/>
            <person name="Roberts A."/>
            <person name="Saif S."/>
            <person name="Shea T."/>
            <person name="Sisk P."/>
            <person name="Sykes S."/>
            <person name="Wortman J."/>
            <person name="Nusbaum C."/>
            <person name="Birren B."/>
        </authorList>
    </citation>
    <scope>NUCLEOTIDE SEQUENCE [LARGE SCALE GENOMIC DNA]</scope>
    <source>
        <strain evidence="2 3">ATCC BAA-351</strain>
    </source>
</reference>
<dbReference type="PANTHER" id="PTHR22916">
    <property type="entry name" value="GLYCOSYLTRANSFERASE"/>
    <property type="match status" value="1"/>
</dbReference>
<dbReference type="RefSeq" id="WP_010757481.1">
    <property type="nucleotide sequence ID" value="NZ_ASWD01000001.1"/>
</dbReference>
<dbReference type="Pfam" id="PF00535">
    <property type="entry name" value="Glycos_transf_2"/>
    <property type="match status" value="1"/>
</dbReference>
<dbReference type="Proteomes" id="UP000013782">
    <property type="component" value="Unassembled WGS sequence"/>
</dbReference>
<dbReference type="AlphaFoldDB" id="R2SE35"/>
<gene>
    <name evidence="2" type="ORF">UAU_02491</name>
</gene>
<dbReference type="EMBL" id="AJAQ01000016">
    <property type="protein sequence ID" value="EOH93795.1"/>
    <property type="molecule type" value="Genomic_DNA"/>
</dbReference>
<evidence type="ECO:0000313" key="3">
    <source>
        <dbReference type="Proteomes" id="UP000013782"/>
    </source>
</evidence>
<keyword evidence="3" id="KW-1185">Reference proteome</keyword>
<name>R2SE35_9ENTE</name>
<dbReference type="STRING" id="160454.RV10_GL000670"/>
<proteinExistence type="predicted"/>
<dbReference type="SUPFAM" id="SSF53448">
    <property type="entry name" value="Nucleotide-diphospho-sugar transferases"/>
    <property type="match status" value="1"/>
</dbReference>
<comment type="caution">
    <text evidence="2">The sequence shown here is derived from an EMBL/GenBank/DDBJ whole genome shotgun (WGS) entry which is preliminary data.</text>
</comment>
<dbReference type="GO" id="GO:0016758">
    <property type="term" value="F:hexosyltransferase activity"/>
    <property type="evidence" value="ECO:0007669"/>
    <property type="project" value="UniProtKB-ARBA"/>
</dbReference>
<evidence type="ECO:0000259" key="1">
    <source>
        <dbReference type="Pfam" id="PF00535"/>
    </source>
</evidence>
<dbReference type="HOGENOM" id="CLU_025996_4_2_9"/>
<organism evidence="2 3">
    <name type="scientific">Enterococcus pallens ATCC BAA-351</name>
    <dbReference type="NCBI Taxonomy" id="1158607"/>
    <lineage>
        <taxon>Bacteria</taxon>
        <taxon>Bacillati</taxon>
        <taxon>Bacillota</taxon>
        <taxon>Bacilli</taxon>
        <taxon>Lactobacillales</taxon>
        <taxon>Enterococcaceae</taxon>
        <taxon>Enterococcus</taxon>
    </lineage>
</organism>
<evidence type="ECO:0000313" key="2">
    <source>
        <dbReference type="EMBL" id="EOH93795.1"/>
    </source>
</evidence>
<dbReference type="InterPro" id="IPR029044">
    <property type="entry name" value="Nucleotide-diphossugar_trans"/>
</dbReference>
<feature type="domain" description="Glycosyltransferase 2-like" evidence="1">
    <location>
        <begin position="9"/>
        <end position="150"/>
    </location>
</feature>
<dbReference type="OrthoDB" id="199095at2"/>
<dbReference type="InterPro" id="IPR001173">
    <property type="entry name" value="Glyco_trans_2-like"/>
</dbReference>
<dbReference type="eggNOG" id="COG0463">
    <property type="taxonomic scope" value="Bacteria"/>
</dbReference>
<accession>R2SE35</accession>
<dbReference type="PATRIC" id="fig|1158607.3.peg.2465"/>
<dbReference type="Gene3D" id="3.90.550.10">
    <property type="entry name" value="Spore Coat Polysaccharide Biosynthesis Protein SpsA, Chain A"/>
    <property type="match status" value="1"/>
</dbReference>
<protein>
    <recommendedName>
        <fullName evidence="1">Glycosyltransferase 2-like domain-containing protein</fullName>
    </recommendedName>
</protein>